<keyword evidence="6" id="KW-0442">Lipid degradation</keyword>
<name>A0AAN9JB49_CLITE</name>
<dbReference type="PANTHER" id="PTHR45650">
    <property type="entry name" value="GDSL-LIKE LIPASE/ACYLHYDROLASE-RELATED"/>
    <property type="match status" value="1"/>
</dbReference>
<dbReference type="AlphaFoldDB" id="A0AAN9JB49"/>
<evidence type="ECO:0000313" key="9">
    <source>
        <dbReference type="EMBL" id="KAK7295049.1"/>
    </source>
</evidence>
<dbReference type="InterPro" id="IPR036514">
    <property type="entry name" value="SGNH_hydro_sf"/>
</dbReference>
<dbReference type="Gene3D" id="3.40.50.1110">
    <property type="entry name" value="SGNH hydrolase"/>
    <property type="match status" value="1"/>
</dbReference>
<dbReference type="GO" id="GO:0016788">
    <property type="term" value="F:hydrolase activity, acting on ester bonds"/>
    <property type="evidence" value="ECO:0007669"/>
    <property type="project" value="InterPro"/>
</dbReference>
<comment type="subcellular location">
    <subcellularLocation>
        <location evidence="1">Secreted</location>
    </subcellularLocation>
</comment>
<evidence type="ECO:0000256" key="8">
    <source>
        <dbReference type="SAM" id="SignalP"/>
    </source>
</evidence>
<dbReference type="CDD" id="cd01837">
    <property type="entry name" value="SGNH_plant_lipase_like"/>
    <property type="match status" value="1"/>
</dbReference>
<dbReference type="GO" id="GO:0005576">
    <property type="term" value="C:extracellular region"/>
    <property type="evidence" value="ECO:0007669"/>
    <property type="project" value="UniProtKB-SubCell"/>
</dbReference>
<feature type="signal peptide" evidence="8">
    <location>
        <begin position="1"/>
        <end position="22"/>
    </location>
</feature>
<sequence>MASFRIWCVISLLTLQDFLANGHSVPGLYVFGDSSVDAGNNNYLNTNAKANMFPYGIDFNNHSTGRFSNGKTFADIIAIKLGLPMSPPYLGISKIERYQVTTGINYASASCGILNSTRNGDCLSMNQQIEYFTSTVINDLPRILPSNTKLRHYLFKSIYLISIGSNDYILNYLKNTMGNKNIDNPEDYANFLLNQLASHIKRIYDLGARKFVVVGVGPVGCIPSFIIRTPQSQDCNEDINQKVKPFSDNLPGMLQELQAQLLGSLFVNVDTYNFFMKLRNSPEKFGSINMVDSCFVPGAKPCENRKQFYFFDFAHTTEVVNHLYANECFGGTQLCFPLTIKQLVHAH</sequence>
<dbReference type="Pfam" id="PF00657">
    <property type="entry name" value="Lipase_GDSL"/>
    <property type="match status" value="1"/>
</dbReference>
<evidence type="ECO:0000256" key="3">
    <source>
        <dbReference type="ARBA" id="ARBA00022525"/>
    </source>
</evidence>
<gene>
    <name evidence="9" type="ORF">RJT34_17952</name>
</gene>
<dbReference type="Proteomes" id="UP001359559">
    <property type="component" value="Unassembled WGS sequence"/>
</dbReference>
<reference evidence="9 10" key="1">
    <citation type="submission" date="2024-01" db="EMBL/GenBank/DDBJ databases">
        <title>The genomes of 5 underutilized Papilionoideae crops provide insights into root nodulation and disease resistance.</title>
        <authorList>
            <person name="Yuan L."/>
        </authorList>
    </citation>
    <scope>NUCLEOTIDE SEQUENCE [LARGE SCALE GENOMIC DNA]</scope>
    <source>
        <strain evidence="9">LY-2023</strain>
        <tissue evidence="9">Leaf</tissue>
    </source>
</reference>
<dbReference type="InterPro" id="IPR051238">
    <property type="entry name" value="GDSL_esterase/lipase"/>
</dbReference>
<dbReference type="InterPro" id="IPR035669">
    <property type="entry name" value="SGNH_plant_lipase-like"/>
</dbReference>
<evidence type="ECO:0000256" key="6">
    <source>
        <dbReference type="ARBA" id="ARBA00022963"/>
    </source>
</evidence>
<keyword evidence="4 8" id="KW-0732">Signal</keyword>
<dbReference type="GO" id="GO:0016042">
    <property type="term" value="P:lipid catabolic process"/>
    <property type="evidence" value="ECO:0007669"/>
    <property type="project" value="UniProtKB-KW"/>
</dbReference>
<evidence type="ECO:0000256" key="5">
    <source>
        <dbReference type="ARBA" id="ARBA00022801"/>
    </source>
</evidence>
<evidence type="ECO:0000256" key="7">
    <source>
        <dbReference type="ARBA" id="ARBA00023098"/>
    </source>
</evidence>
<accession>A0AAN9JB49</accession>
<comment type="caution">
    <text evidence="9">The sequence shown here is derived from an EMBL/GenBank/DDBJ whole genome shotgun (WGS) entry which is preliminary data.</text>
</comment>
<comment type="similarity">
    <text evidence="2">Belongs to the 'GDSL' lipolytic enzyme family.</text>
</comment>
<dbReference type="EMBL" id="JAYKXN010000004">
    <property type="protein sequence ID" value="KAK7295049.1"/>
    <property type="molecule type" value="Genomic_DNA"/>
</dbReference>
<evidence type="ECO:0008006" key="11">
    <source>
        <dbReference type="Google" id="ProtNLM"/>
    </source>
</evidence>
<keyword evidence="3" id="KW-0964">Secreted</keyword>
<organism evidence="9 10">
    <name type="scientific">Clitoria ternatea</name>
    <name type="common">Butterfly pea</name>
    <dbReference type="NCBI Taxonomy" id="43366"/>
    <lineage>
        <taxon>Eukaryota</taxon>
        <taxon>Viridiplantae</taxon>
        <taxon>Streptophyta</taxon>
        <taxon>Embryophyta</taxon>
        <taxon>Tracheophyta</taxon>
        <taxon>Spermatophyta</taxon>
        <taxon>Magnoliopsida</taxon>
        <taxon>eudicotyledons</taxon>
        <taxon>Gunneridae</taxon>
        <taxon>Pentapetalae</taxon>
        <taxon>rosids</taxon>
        <taxon>fabids</taxon>
        <taxon>Fabales</taxon>
        <taxon>Fabaceae</taxon>
        <taxon>Papilionoideae</taxon>
        <taxon>50 kb inversion clade</taxon>
        <taxon>NPAAA clade</taxon>
        <taxon>indigoferoid/millettioid clade</taxon>
        <taxon>Phaseoleae</taxon>
        <taxon>Clitoria</taxon>
    </lineage>
</organism>
<keyword evidence="5" id="KW-0378">Hydrolase</keyword>
<dbReference type="PANTHER" id="PTHR45650:SF14">
    <property type="entry name" value="GDSL ESTERASE_LIPASE 7-LIKE"/>
    <property type="match status" value="1"/>
</dbReference>
<evidence type="ECO:0000256" key="1">
    <source>
        <dbReference type="ARBA" id="ARBA00004613"/>
    </source>
</evidence>
<evidence type="ECO:0000256" key="4">
    <source>
        <dbReference type="ARBA" id="ARBA00022729"/>
    </source>
</evidence>
<keyword evidence="10" id="KW-1185">Reference proteome</keyword>
<protein>
    <recommendedName>
        <fullName evidence="11">Triacylglycerol lipase</fullName>
    </recommendedName>
</protein>
<feature type="chain" id="PRO_5042969143" description="Triacylglycerol lipase" evidence="8">
    <location>
        <begin position="23"/>
        <end position="347"/>
    </location>
</feature>
<keyword evidence="7" id="KW-0443">Lipid metabolism</keyword>
<proteinExistence type="inferred from homology"/>
<dbReference type="InterPro" id="IPR001087">
    <property type="entry name" value="GDSL"/>
</dbReference>
<evidence type="ECO:0000256" key="2">
    <source>
        <dbReference type="ARBA" id="ARBA00008668"/>
    </source>
</evidence>
<evidence type="ECO:0000313" key="10">
    <source>
        <dbReference type="Proteomes" id="UP001359559"/>
    </source>
</evidence>